<dbReference type="EMBL" id="METP01000049">
    <property type="protein sequence ID" value="OGC04519.1"/>
    <property type="molecule type" value="Genomic_DNA"/>
</dbReference>
<name>A0A1F4R8M1_UNCSA</name>
<protein>
    <recommendedName>
        <fullName evidence="3">Thioesterase domain-containing protein</fullName>
    </recommendedName>
</protein>
<proteinExistence type="predicted"/>
<dbReference type="InterPro" id="IPR029069">
    <property type="entry name" value="HotDog_dom_sf"/>
</dbReference>
<dbReference type="Pfam" id="PF13279">
    <property type="entry name" value="4HBT_2"/>
    <property type="match status" value="1"/>
</dbReference>
<dbReference type="CDD" id="cd00586">
    <property type="entry name" value="4HBT"/>
    <property type="match status" value="1"/>
</dbReference>
<evidence type="ECO:0008006" key="3">
    <source>
        <dbReference type="Google" id="ProtNLM"/>
    </source>
</evidence>
<accession>A0A1F4R8M1</accession>
<comment type="caution">
    <text evidence="1">The sequence shown here is derived from an EMBL/GenBank/DDBJ whole genome shotgun (WGS) entry which is preliminary data.</text>
</comment>
<gene>
    <name evidence="1" type="ORF">A3H38_02310</name>
</gene>
<sequence length="141" mass="16399">MSQNLPEKYYREDFRAHLADTSCYGNVFYLIYHKWVATAKENFFLKKVEGFTNLLQQHGIKMLVFESSLKLFRELHLHDKVSVYIHCPILKKMKAHLKYILVDGEGQKIAEAENKLAFVDRGGKIIPIPEVVFQALETIRG</sequence>
<evidence type="ECO:0000313" key="1">
    <source>
        <dbReference type="EMBL" id="OGC04519.1"/>
    </source>
</evidence>
<organism evidence="1 2">
    <name type="scientific">candidate division WOR-1 bacterium RIFCSPLOWO2_02_FULL_46_20</name>
    <dbReference type="NCBI Taxonomy" id="1802567"/>
    <lineage>
        <taxon>Bacteria</taxon>
        <taxon>Bacillati</taxon>
        <taxon>Saganbacteria</taxon>
    </lineage>
</organism>
<reference evidence="1 2" key="1">
    <citation type="journal article" date="2016" name="Nat. Commun.">
        <title>Thousands of microbial genomes shed light on interconnected biogeochemical processes in an aquifer system.</title>
        <authorList>
            <person name="Anantharaman K."/>
            <person name="Brown C.T."/>
            <person name="Hug L.A."/>
            <person name="Sharon I."/>
            <person name="Castelle C.J."/>
            <person name="Probst A.J."/>
            <person name="Thomas B.C."/>
            <person name="Singh A."/>
            <person name="Wilkins M.J."/>
            <person name="Karaoz U."/>
            <person name="Brodie E.L."/>
            <person name="Williams K.H."/>
            <person name="Hubbard S.S."/>
            <person name="Banfield J.F."/>
        </authorList>
    </citation>
    <scope>NUCLEOTIDE SEQUENCE [LARGE SCALE GENOMIC DNA]</scope>
</reference>
<dbReference type="Proteomes" id="UP000176938">
    <property type="component" value="Unassembled WGS sequence"/>
</dbReference>
<dbReference type="SUPFAM" id="SSF54637">
    <property type="entry name" value="Thioesterase/thiol ester dehydrase-isomerase"/>
    <property type="match status" value="1"/>
</dbReference>
<evidence type="ECO:0000313" key="2">
    <source>
        <dbReference type="Proteomes" id="UP000176938"/>
    </source>
</evidence>
<dbReference type="AlphaFoldDB" id="A0A1F4R8M1"/>
<dbReference type="Gene3D" id="3.10.129.10">
    <property type="entry name" value="Hotdog Thioesterase"/>
    <property type="match status" value="1"/>
</dbReference>